<accession>A0ABW6CH68</accession>
<keyword evidence="5 7" id="KW-1133">Transmembrane helix</keyword>
<evidence type="ECO:0000259" key="8">
    <source>
        <dbReference type="Pfam" id="PF02163"/>
    </source>
</evidence>
<feature type="domain" description="Peptidase M50" evidence="8">
    <location>
        <begin position="5"/>
        <end position="94"/>
    </location>
</feature>
<keyword evidence="6 7" id="KW-0472">Membrane</keyword>
<comment type="similarity">
    <text evidence="3">Belongs to the peptidase M50B family.</text>
</comment>
<dbReference type="Pfam" id="PF02163">
    <property type="entry name" value="Peptidase_M50"/>
    <property type="match status" value="1"/>
</dbReference>
<evidence type="ECO:0000256" key="4">
    <source>
        <dbReference type="ARBA" id="ARBA00022692"/>
    </source>
</evidence>
<gene>
    <name evidence="9" type="ORF">ACFPK4_23365</name>
</gene>
<evidence type="ECO:0000256" key="7">
    <source>
        <dbReference type="SAM" id="Phobius"/>
    </source>
</evidence>
<proteinExistence type="inferred from homology"/>
<dbReference type="RefSeq" id="WP_379672215.1">
    <property type="nucleotide sequence ID" value="NZ_JBHUCJ010000089.1"/>
</dbReference>
<evidence type="ECO:0000256" key="3">
    <source>
        <dbReference type="ARBA" id="ARBA00007931"/>
    </source>
</evidence>
<name>A0ABW6CH68_RAHSY</name>
<dbReference type="InterPro" id="IPR008915">
    <property type="entry name" value="Peptidase_M50"/>
</dbReference>
<evidence type="ECO:0000256" key="2">
    <source>
        <dbReference type="ARBA" id="ARBA00004141"/>
    </source>
</evidence>
<feature type="transmembrane region" description="Helical" evidence="7">
    <location>
        <begin position="72"/>
        <end position="96"/>
    </location>
</feature>
<keyword evidence="9" id="KW-0645">Protease</keyword>
<reference evidence="9 10" key="1">
    <citation type="submission" date="2024-09" db="EMBL/GenBank/DDBJ databases">
        <title>Genomes of Rahnella.</title>
        <authorList>
            <person name="Mnguni F.C."/>
            <person name="Shin G.Y."/>
            <person name="Coutinho T."/>
        </authorList>
    </citation>
    <scope>NUCLEOTIDE SEQUENCE [LARGE SCALE GENOMIC DNA]</scope>
    <source>
        <strain evidence="9 10">20WA0057</strain>
    </source>
</reference>
<comment type="caution">
    <text evidence="9">The sequence shown here is derived from an EMBL/GenBank/DDBJ whole genome shotgun (WGS) entry which is preliminary data.</text>
</comment>
<keyword evidence="9" id="KW-0378">Hydrolase</keyword>
<evidence type="ECO:0000256" key="1">
    <source>
        <dbReference type="ARBA" id="ARBA00001947"/>
    </source>
</evidence>
<organism evidence="9 10">
    <name type="scientific">Rahnella sp. (strain Y9602)</name>
    <dbReference type="NCBI Taxonomy" id="2703885"/>
    <lineage>
        <taxon>Bacteria</taxon>
        <taxon>Pseudomonadati</taxon>
        <taxon>Pseudomonadota</taxon>
        <taxon>Gammaproteobacteria</taxon>
        <taxon>Enterobacterales</taxon>
        <taxon>Yersiniaceae</taxon>
        <taxon>Rahnella</taxon>
    </lineage>
</organism>
<keyword evidence="4 7" id="KW-0812">Transmembrane</keyword>
<dbReference type="EMBL" id="JBHUCJ010000089">
    <property type="protein sequence ID" value="MFD3226484.1"/>
    <property type="molecule type" value="Genomic_DNA"/>
</dbReference>
<dbReference type="GO" id="GO:0008233">
    <property type="term" value="F:peptidase activity"/>
    <property type="evidence" value="ECO:0007669"/>
    <property type="project" value="UniProtKB-KW"/>
</dbReference>
<evidence type="ECO:0000256" key="6">
    <source>
        <dbReference type="ARBA" id="ARBA00023136"/>
    </source>
</evidence>
<evidence type="ECO:0000313" key="10">
    <source>
        <dbReference type="Proteomes" id="UP001598201"/>
    </source>
</evidence>
<keyword evidence="10" id="KW-1185">Reference proteome</keyword>
<dbReference type="Proteomes" id="UP001598201">
    <property type="component" value="Unassembled WGS sequence"/>
</dbReference>
<protein>
    <submittedName>
        <fullName evidence="9">Site-2 protease family protein</fullName>
    </submittedName>
</protein>
<dbReference type="GO" id="GO:0006508">
    <property type="term" value="P:proteolysis"/>
    <property type="evidence" value="ECO:0007669"/>
    <property type="project" value="UniProtKB-KW"/>
</dbReference>
<evidence type="ECO:0000256" key="5">
    <source>
        <dbReference type="ARBA" id="ARBA00022989"/>
    </source>
</evidence>
<comment type="cofactor">
    <cofactor evidence="1">
        <name>Zn(2+)</name>
        <dbReference type="ChEBI" id="CHEBI:29105"/>
    </cofactor>
</comment>
<sequence>MTPDLIIFLSVIVHESGHALTALSLGTTVIQCKLGRPFALRFRIRNTMLLLGPIPHGRVTYAYEDNALRWKVVIATLAGPLAEILSAYILFSLFGIRLETKLFFTLVCIDTLCNLNPFSKKTDGYRVVQQLIAILQGRYYLDH</sequence>
<comment type="subcellular location">
    <subcellularLocation>
        <location evidence="2">Membrane</location>
        <topology evidence="2">Multi-pass membrane protein</topology>
    </subcellularLocation>
</comment>
<evidence type="ECO:0000313" key="9">
    <source>
        <dbReference type="EMBL" id="MFD3226484.1"/>
    </source>
</evidence>